<organism evidence="4 5">
    <name type="scientific">Alicyclobacillus fastidiosus</name>
    <dbReference type="NCBI Taxonomy" id="392011"/>
    <lineage>
        <taxon>Bacteria</taxon>
        <taxon>Bacillati</taxon>
        <taxon>Bacillota</taxon>
        <taxon>Bacilli</taxon>
        <taxon>Bacillales</taxon>
        <taxon>Alicyclobacillaceae</taxon>
        <taxon>Alicyclobacillus</taxon>
    </lineage>
</organism>
<dbReference type="PANTHER" id="PTHR37293:SF5">
    <property type="entry name" value="DNA REPLICATION PROTEIN"/>
    <property type="match status" value="1"/>
</dbReference>
<feature type="region of interest" description="Disordered" evidence="2">
    <location>
        <begin position="103"/>
        <end position="152"/>
    </location>
</feature>
<sequence>MAWIELHQTIWTHKKTALLASRLRIKRTYAAAHMAHLWCWALDNATDGLLNVPNEIIAFAADWDENPDEFVEAMQYSGFLVSDDEGYRLHDWDDYAGKLIEQRRKNRERKQKSRARAKASESNSGHAEVTGTSHDGHRATVPNRTVPNHKDIKEEDKILAESGFVNTQEQKKSSFDPKLGELVRQFESDGFGTLNSTIAEQLGAMYQEFGFEWVSNAMKEAVLSGKRTLRFVNGILQNWRREGGMHLTSVKGIQGVKHGGRNSKRTDPSDDAELEAIEQAWLERSKMHLVRSEVGAAH</sequence>
<dbReference type="Pfam" id="PF07261">
    <property type="entry name" value="DnaB_2"/>
    <property type="match status" value="1"/>
</dbReference>
<evidence type="ECO:0000256" key="2">
    <source>
        <dbReference type="SAM" id="MobiDB-lite"/>
    </source>
</evidence>
<dbReference type="InterPro" id="IPR034829">
    <property type="entry name" value="DnaD-like_sf"/>
</dbReference>
<dbReference type="RefSeq" id="WP_275473489.1">
    <property type="nucleotide sequence ID" value="NZ_CP162940.1"/>
</dbReference>
<comment type="caution">
    <text evidence="4">The sequence shown here is derived from an EMBL/GenBank/DDBJ whole genome shotgun (WGS) entry which is preliminary data.</text>
</comment>
<dbReference type="InterPro" id="IPR053162">
    <property type="entry name" value="DnaD"/>
</dbReference>
<name>A0ABV5ALP0_9BACL</name>
<accession>A0ABV5ALP0</accession>
<feature type="compositionally biased region" description="Polar residues" evidence="2">
    <location>
        <begin position="120"/>
        <end position="133"/>
    </location>
</feature>
<dbReference type="Proteomes" id="UP001579974">
    <property type="component" value="Unassembled WGS sequence"/>
</dbReference>
<feature type="domain" description="DnaB/C C-terminal" evidence="3">
    <location>
        <begin position="185"/>
        <end position="243"/>
    </location>
</feature>
<dbReference type="SUPFAM" id="SSF158499">
    <property type="entry name" value="DnaD domain-like"/>
    <property type="match status" value="1"/>
</dbReference>
<evidence type="ECO:0000259" key="3">
    <source>
        <dbReference type="Pfam" id="PF07261"/>
    </source>
</evidence>
<reference evidence="4 5" key="1">
    <citation type="journal article" date="2024" name="Int. J. Mol. Sci.">
        <title>Exploration of Alicyclobacillus spp. Genome in Search of Antibiotic Resistance.</title>
        <authorList>
            <person name="Bucka-Kolendo J."/>
            <person name="Kiousi D.E."/>
            <person name="Dekowska A."/>
            <person name="Mikolajczuk-Szczyrba A."/>
            <person name="Karadedos D.M."/>
            <person name="Michael P."/>
            <person name="Galanis A."/>
            <person name="Sokolowska B."/>
        </authorList>
    </citation>
    <scope>NUCLEOTIDE SEQUENCE [LARGE SCALE GENOMIC DNA]</scope>
    <source>
        <strain evidence="4 5">KKP 3000</strain>
    </source>
</reference>
<gene>
    <name evidence="4" type="ORF">KKP3000_003113</name>
</gene>
<dbReference type="Gene3D" id="1.10.10.630">
    <property type="entry name" value="DnaD domain-like"/>
    <property type="match status" value="1"/>
</dbReference>
<dbReference type="EMBL" id="JBDXSU010000044">
    <property type="protein sequence ID" value="MFB5193167.1"/>
    <property type="molecule type" value="Genomic_DNA"/>
</dbReference>
<evidence type="ECO:0000256" key="1">
    <source>
        <dbReference type="ARBA" id="ARBA00093462"/>
    </source>
</evidence>
<dbReference type="NCBIfam" id="TIGR01446">
    <property type="entry name" value="DnaD_dom"/>
    <property type="match status" value="1"/>
</dbReference>
<evidence type="ECO:0000313" key="5">
    <source>
        <dbReference type="Proteomes" id="UP001579974"/>
    </source>
</evidence>
<protein>
    <submittedName>
        <fullName evidence="4">DnaD domain protein</fullName>
    </submittedName>
</protein>
<keyword evidence="5" id="KW-1185">Reference proteome</keyword>
<dbReference type="InterPro" id="IPR006343">
    <property type="entry name" value="DnaB/C_C"/>
</dbReference>
<comment type="similarity">
    <text evidence="1">Belongs to the DnaB/DnaD family.</text>
</comment>
<proteinExistence type="inferred from homology"/>
<evidence type="ECO:0000313" key="4">
    <source>
        <dbReference type="EMBL" id="MFB5193167.1"/>
    </source>
</evidence>
<dbReference type="PANTHER" id="PTHR37293">
    <property type="entry name" value="PHAGE REPLICATION PROTEIN-RELATED"/>
    <property type="match status" value="1"/>
</dbReference>
<feature type="compositionally biased region" description="Basic residues" evidence="2">
    <location>
        <begin position="104"/>
        <end position="117"/>
    </location>
</feature>